<dbReference type="AlphaFoldDB" id="Q4RRT3"/>
<comment type="similarity">
    <text evidence="1">Belongs to the heat shock protein 70 family.</text>
</comment>
<dbReference type="HOGENOM" id="CLU_3092802_0_0_1"/>
<dbReference type="Gene3D" id="3.30.420.40">
    <property type="match status" value="1"/>
</dbReference>
<evidence type="ECO:0000313" key="5">
    <source>
        <dbReference type="Ensembl" id="ENSTNIP00000019268.1"/>
    </source>
</evidence>
<name>Q4RRT3_TETNG</name>
<dbReference type="FunFam" id="3.30.420.40:FF:000028">
    <property type="entry name" value="heat shock 70 kDa protein-like"/>
    <property type="match status" value="1"/>
</dbReference>
<evidence type="ECO:0000313" key="6">
    <source>
        <dbReference type="Proteomes" id="UP000007303"/>
    </source>
</evidence>
<keyword evidence="2" id="KW-0547">Nucleotide-binding</keyword>
<feature type="non-terminal residue" evidence="4">
    <location>
        <position position="1"/>
    </location>
</feature>
<dbReference type="KEGG" id="tng:GSTEN00030018G001"/>
<evidence type="ECO:0000256" key="2">
    <source>
        <dbReference type="ARBA" id="ARBA00022741"/>
    </source>
</evidence>
<dbReference type="InterPro" id="IPR043129">
    <property type="entry name" value="ATPase_NBD"/>
</dbReference>
<evidence type="ECO:0000313" key="4">
    <source>
        <dbReference type="EMBL" id="CAG08899.1"/>
    </source>
</evidence>
<dbReference type="OrthoDB" id="2401965at2759"/>
<dbReference type="EMBL" id="CAAE01015002">
    <property type="protein sequence ID" value="CAG08899.1"/>
    <property type="molecule type" value="Genomic_DNA"/>
</dbReference>
<dbReference type="Ensembl" id="ENSTNIT00000019497.1">
    <property type="protein sequence ID" value="ENSTNIP00000019268.1"/>
    <property type="gene ID" value="ENSTNIG00000016177.1"/>
</dbReference>
<evidence type="ECO:0000256" key="3">
    <source>
        <dbReference type="ARBA" id="ARBA00022840"/>
    </source>
</evidence>
<accession>Q4RRT3</accession>
<proteinExistence type="inferred from homology"/>
<reference evidence="4 6" key="1">
    <citation type="journal article" date="2004" name="Nature">
        <title>Genome duplication in the teleost fish Tetraodon nigroviridis reveals the early vertebrate proto-karyotype.</title>
        <authorList>
            <person name="Jaillon O."/>
            <person name="Aury J.-M."/>
            <person name="Brunet F."/>
            <person name="Petit J.-L."/>
            <person name="Stange-Thomann N."/>
            <person name="Mauceli E."/>
            <person name="Bouneau L."/>
            <person name="Fischer C."/>
            <person name="Ozouf-Costaz C."/>
            <person name="Bernot A."/>
            <person name="Nicaud S."/>
            <person name="Jaffe D."/>
            <person name="Fisher S."/>
            <person name="Lutfalla G."/>
            <person name="Dossat C."/>
            <person name="Segurens B."/>
            <person name="Dasilva C."/>
            <person name="Salanoubat M."/>
            <person name="Levy M."/>
            <person name="Boudet N."/>
            <person name="Castellano S."/>
            <person name="Anthouard V."/>
            <person name="Jubin C."/>
            <person name="Castelli V."/>
            <person name="Katinka M."/>
            <person name="Vacherie B."/>
            <person name="Biemont C."/>
            <person name="Skalli Z."/>
            <person name="Cattolico L."/>
            <person name="Poulain J."/>
            <person name="De Berardinis V."/>
            <person name="Cruaud C."/>
            <person name="Duprat S."/>
            <person name="Brottier P."/>
            <person name="Coutanceau J.-P."/>
            <person name="Gouzy J."/>
            <person name="Parra G."/>
            <person name="Lardier G."/>
            <person name="Chapple C."/>
            <person name="McKernan K.J."/>
            <person name="McEwan P."/>
            <person name="Bosak S."/>
            <person name="Kellis M."/>
            <person name="Volff J.-N."/>
            <person name="Guigo R."/>
            <person name="Zody M.C."/>
            <person name="Mesirov J."/>
            <person name="Lindblad-Toh K."/>
            <person name="Birren B."/>
            <person name="Nusbaum C."/>
            <person name="Kahn D."/>
            <person name="Robinson-Rechavi M."/>
            <person name="Laudet V."/>
            <person name="Schachter V."/>
            <person name="Quetier F."/>
            <person name="Saurin W."/>
            <person name="Scarpelli C."/>
            <person name="Wincker P."/>
            <person name="Lander E.S."/>
            <person name="Weissenbach J."/>
            <person name="Roest Crollius H."/>
        </authorList>
    </citation>
    <scope>NUCLEOTIDE SEQUENCE [LARGE SCALE GENOMIC DNA]</scope>
</reference>
<gene>
    <name evidence="4" type="ORF">GSTENG00030018001</name>
</gene>
<keyword evidence="3" id="KW-0067">ATP-binding</keyword>
<sequence>PVVAIGLGTTYSCVGVFQRGKVEIRAAGPHPAMLPSLTPGDLSGLQPRIRWH</sequence>
<keyword evidence="6" id="KW-1185">Reference proteome</keyword>
<protein>
    <submittedName>
        <fullName evidence="4">(spotted green pufferfish) hypothetical protein</fullName>
    </submittedName>
</protein>
<dbReference type="SUPFAM" id="SSF53067">
    <property type="entry name" value="Actin-like ATPase domain"/>
    <property type="match status" value="1"/>
</dbReference>
<reference evidence="5" key="3">
    <citation type="submission" date="2025-05" db="UniProtKB">
        <authorList>
            <consortium name="Ensembl"/>
        </authorList>
    </citation>
    <scope>IDENTIFICATION</scope>
</reference>
<evidence type="ECO:0000256" key="1">
    <source>
        <dbReference type="ARBA" id="ARBA00007381"/>
    </source>
</evidence>
<dbReference type="Proteomes" id="UP000007303">
    <property type="component" value="Unassembled WGS sequence"/>
</dbReference>
<dbReference type="GO" id="GO:0005524">
    <property type="term" value="F:ATP binding"/>
    <property type="evidence" value="ECO:0007669"/>
    <property type="project" value="UniProtKB-KW"/>
</dbReference>
<organism evidence="4">
    <name type="scientific">Tetraodon nigroviridis</name>
    <name type="common">Spotted green pufferfish</name>
    <name type="synonym">Chelonodon nigroviridis</name>
    <dbReference type="NCBI Taxonomy" id="99883"/>
    <lineage>
        <taxon>Eukaryota</taxon>
        <taxon>Metazoa</taxon>
        <taxon>Chordata</taxon>
        <taxon>Craniata</taxon>
        <taxon>Vertebrata</taxon>
        <taxon>Euteleostomi</taxon>
        <taxon>Actinopterygii</taxon>
        <taxon>Neopterygii</taxon>
        <taxon>Teleostei</taxon>
        <taxon>Neoteleostei</taxon>
        <taxon>Acanthomorphata</taxon>
        <taxon>Eupercaria</taxon>
        <taxon>Tetraodontiformes</taxon>
        <taxon>Tetradontoidea</taxon>
        <taxon>Tetraodontidae</taxon>
        <taxon>Tetraodon</taxon>
    </lineage>
</organism>
<reference evidence="4" key="2">
    <citation type="submission" date="2004-02" db="EMBL/GenBank/DDBJ databases">
        <authorList>
            <consortium name="Genoscope"/>
            <consortium name="Whitehead Institute Centre for Genome Research"/>
        </authorList>
    </citation>
    <scope>NUCLEOTIDE SEQUENCE</scope>
</reference>